<evidence type="ECO:0000313" key="3">
    <source>
        <dbReference type="Proteomes" id="UP000887013"/>
    </source>
</evidence>
<name>A0A8X6T4B5_NEPPI</name>
<comment type="caution">
    <text evidence="2">The sequence shown here is derived from an EMBL/GenBank/DDBJ whole genome shotgun (WGS) entry which is preliminary data.</text>
</comment>
<dbReference type="AlphaFoldDB" id="A0A8X6T4B5"/>
<protein>
    <submittedName>
        <fullName evidence="2">Uncharacterized protein</fullName>
    </submittedName>
</protein>
<dbReference type="Proteomes" id="UP000887013">
    <property type="component" value="Unassembled WGS sequence"/>
</dbReference>
<reference evidence="2" key="1">
    <citation type="submission" date="2020-08" db="EMBL/GenBank/DDBJ databases">
        <title>Multicomponent nature underlies the extraordinary mechanical properties of spider dragline silk.</title>
        <authorList>
            <person name="Kono N."/>
            <person name="Nakamura H."/>
            <person name="Mori M."/>
            <person name="Yoshida Y."/>
            <person name="Ohtoshi R."/>
            <person name="Malay A.D."/>
            <person name="Moran D.A.P."/>
            <person name="Tomita M."/>
            <person name="Numata K."/>
            <person name="Arakawa K."/>
        </authorList>
    </citation>
    <scope>NUCLEOTIDE SEQUENCE</scope>
</reference>
<sequence length="125" mass="14207">MPHLLNASHPDDSTRINPSTNISRSKDNSSLERIALPTTVLVAEGRERHLSDTSQEIPYQHPNRKRRQTLKSVANGTGLAGYVLLFPYTTNLSLVLVHWLQMDQQANHCHSLKQKRIDTEAYHVE</sequence>
<accession>A0A8X6T4B5</accession>
<evidence type="ECO:0000313" key="2">
    <source>
        <dbReference type="EMBL" id="GFS72772.1"/>
    </source>
</evidence>
<organism evidence="2 3">
    <name type="scientific">Nephila pilipes</name>
    <name type="common">Giant wood spider</name>
    <name type="synonym">Nephila maculata</name>
    <dbReference type="NCBI Taxonomy" id="299642"/>
    <lineage>
        <taxon>Eukaryota</taxon>
        <taxon>Metazoa</taxon>
        <taxon>Ecdysozoa</taxon>
        <taxon>Arthropoda</taxon>
        <taxon>Chelicerata</taxon>
        <taxon>Arachnida</taxon>
        <taxon>Araneae</taxon>
        <taxon>Araneomorphae</taxon>
        <taxon>Entelegynae</taxon>
        <taxon>Araneoidea</taxon>
        <taxon>Nephilidae</taxon>
        <taxon>Nephila</taxon>
    </lineage>
</organism>
<evidence type="ECO:0000256" key="1">
    <source>
        <dbReference type="SAM" id="MobiDB-lite"/>
    </source>
</evidence>
<keyword evidence="3" id="KW-1185">Reference proteome</keyword>
<proteinExistence type="predicted"/>
<feature type="region of interest" description="Disordered" evidence="1">
    <location>
        <begin position="1"/>
        <end position="29"/>
    </location>
</feature>
<gene>
    <name evidence="2" type="ORF">NPIL_322221</name>
</gene>
<dbReference type="EMBL" id="BMAW01095970">
    <property type="protein sequence ID" value="GFS72772.1"/>
    <property type="molecule type" value="Genomic_DNA"/>
</dbReference>